<feature type="domain" description="NlpC/P60" evidence="7">
    <location>
        <begin position="254"/>
        <end position="380"/>
    </location>
</feature>
<protein>
    <submittedName>
        <fullName evidence="8">SH3 domain-containing protein</fullName>
    </submittedName>
</protein>
<evidence type="ECO:0000313" key="8">
    <source>
        <dbReference type="EMBL" id="MBC8536172.1"/>
    </source>
</evidence>
<dbReference type="SMART" id="SM00287">
    <property type="entry name" value="SH3b"/>
    <property type="match status" value="3"/>
</dbReference>
<comment type="caution">
    <text evidence="8">The sequence shown here is derived from an EMBL/GenBank/DDBJ whole genome shotgun (WGS) entry which is preliminary data.</text>
</comment>
<accession>A0A926DE50</accession>
<dbReference type="Gene3D" id="3.90.1720.10">
    <property type="entry name" value="endopeptidase domain like (from Nostoc punctiforme)"/>
    <property type="match status" value="1"/>
</dbReference>
<dbReference type="PROSITE" id="PS51935">
    <property type="entry name" value="NLPC_P60"/>
    <property type="match status" value="1"/>
</dbReference>
<dbReference type="AlphaFoldDB" id="A0A926DE50"/>
<evidence type="ECO:0000259" key="6">
    <source>
        <dbReference type="PROSITE" id="PS51781"/>
    </source>
</evidence>
<evidence type="ECO:0000313" key="9">
    <source>
        <dbReference type="Proteomes" id="UP000620366"/>
    </source>
</evidence>
<dbReference type="InterPro" id="IPR052354">
    <property type="entry name" value="Cell_Wall_Dynamics_Protein"/>
</dbReference>
<dbReference type="InterPro" id="IPR000064">
    <property type="entry name" value="NLP_P60_dom"/>
</dbReference>
<dbReference type="SUPFAM" id="SSF54001">
    <property type="entry name" value="Cysteine proteinases"/>
    <property type="match status" value="1"/>
</dbReference>
<evidence type="ECO:0000256" key="4">
    <source>
        <dbReference type="ARBA" id="ARBA00022807"/>
    </source>
</evidence>
<keyword evidence="2" id="KW-0645">Protease</keyword>
<evidence type="ECO:0000256" key="5">
    <source>
        <dbReference type="SAM" id="SignalP"/>
    </source>
</evidence>
<name>A0A926DE50_9FIRM</name>
<dbReference type="RefSeq" id="WP_249299924.1">
    <property type="nucleotide sequence ID" value="NZ_JACRSP010000002.1"/>
</dbReference>
<dbReference type="Proteomes" id="UP000620366">
    <property type="component" value="Unassembled WGS sequence"/>
</dbReference>
<dbReference type="InterPro" id="IPR038765">
    <property type="entry name" value="Papain-like_cys_pep_sf"/>
</dbReference>
<dbReference type="PROSITE" id="PS51781">
    <property type="entry name" value="SH3B"/>
    <property type="match status" value="2"/>
</dbReference>
<reference evidence="8" key="1">
    <citation type="submission" date="2020-08" db="EMBL/GenBank/DDBJ databases">
        <title>Genome public.</title>
        <authorList>
            <person name="Liu C."/>
            <person name="Sun Q."/>
        </authorList>
    </citation>
    <scope>NUCLEOTIDE SEQUENCE</scope>
    <source>
        <strain evidence="8">BX7</strain>
    </source>
</reference>
<evidence type="ECO:0000256" key="2">
    <source>
        <dbReference type="ARBA" id="ARBA00022670"/>
    </source>
</evidence>
<keyword evidence="5" id="KW-0732">Signal</keyword>
<dbReference type="Pfam" id="PF08239">
    <property type="entry name" value="SH3_3"/>
    <property type="match status" value="3"/>
</dbReference>
<dbReference type="EMBL" id="JACRSP010000002">
    <property type="protein sequence ID" value="MBC8536172.1"/>
    <property type="molecule type" value="Genomic_DNA"/>
</dbReference>
<dbReference type="InterPro" id="IPR036028">
    <property type="entry name" value="SH3-like_dom_sf"/>
</dbReference>
<dbReference type="PANTHER" id="PTHR34408">
    <property type="entry name" value="FAMILY PROTEIN, PUTATIVE-RELATED"/>
    <property type="match status" value="1"/>
</dbReference>
<dbReference type="PANTHER" id="PTHR34408:SF1">
    <property type="entry name" value="GLYCOSYL HYDROLASE FAMILY 19 DOMAIN-CONTAINING PROTEIN HI_1415"/>
    <property type="match status" value="1"/>
</dbReference>
<feature type="signal peptide" evidence="5">
    <location>
        <begin position="1"/>
        <end position="23"/>
    </location>
</feature>
<comment type="similarity">
    <text evidence="1">Belongs to the peptidase C40 family.</text>
</comment>
<gene>
    <name evidence="8" type="ORF">H8695_05635</name>
</gene>
<dbReference type="Pfam" id="PF00877">
    <property type="entry name" value="NLPC_P60"/>
    <property type="match status" value="1"/>
</dbReference>
<evidence type="ECO:0000259" key="7">
    <source>
        <dbReference type="PROSITE" id="PS51935"/>
    </source>
</evidence>
<dbReference type="SUPFAM" id="SSF50044">
    <property type="entry name" value="SH3-domain"/>
    <property type="match status" value="2"/>
</dbReference>
<feature type="domain" description="SH3b" evidence="6">
    <location>
        <begin position="28"/>
        <end position="90"/>
    </location>
</feature>
<dbReference type="GO" id="GO:0006508">
    <property type="term" value="P:proteolysis"/>
    <property type="evidence" value="ECO:0007669"/>
    <property type="project" value="UniProtKB-KW"/>
</dbReference>
<dbReference type="InterPro" id="IPR003646">
    <property type="entry name" value="SH3-like_bac-type"/>
</dbReference>
<keyword evidence="9" id="KW-1185">Reference proteome</keyword>
<dbReference type="Gene3D" id="2.30.30.40">
    <property type="entry name" value="SH3 Domains"/>
    <property type="match status" value="3"/>
</dbReference>
<feature type="chain" id="PRO_5037402792" evidence="5">
    <location>
        <begin position="24"/>
        <end position="382"/>
    </location>
</feature>
<sequence length="382" mass="41092">MKKARFLFTFLFLLTLTTLMAFAADIQTAAGTITGSTVNLREGTSTSTAVITTLKEGAKVKVVGSENEWVKVEADGKTGYVHSDYILIDGAVTTEATQAAATMTGTITGSTVNVRKGAGTSYSVIGKLVKGDVVDVIEQGATWTKISIGTRDGYVSNDYISVTSVAAASSKPKTVSGLITGSLVRIRAGASTESEILFEVPENTQVLIMDPSSSWMKVIYQGRIGYVSSDYIKVMDDAATSRSLSGSRPNSDAAAQAEQIIAYGKEFLGVKYKYGGSSPKGFDCGGFVKYVLAEFGYKLPMGATSQYNTTSVLTHIKRSELMPGDLVYWRSRSSKKIQHTGIYIGDNKFIHASSPDDVVKIDSMASGYYDKYYYGAARYLPY</sequence>
<keyword evidence="3" id="KW-0378">Hydrolase</keyword>
<feature type="domain" description="SH3b" evidence="6">
    <location>
        <begin position="102"/>
        <end position="164"/>
    </location>
</feature>
<proteinExistence type="inferred from homology"/>
<evidence type="ECO:0000256" key="1">
    <source>
        <dbReference type="ARBA" id="ARBA00007074"/>
    </source>
</evidence>
<evidence type="ECO:0000256" key="3">
    <source>
        <dbReference type="ARBA" id="ARBA00022801"/>
    </source>
</evidence>
<keyword evidence="4" id="KW-0788">Thiol protease</keyword>
<dbReference type="GO" id="GO:0008234">
    <property type="term" value="F:cysteine-type peptidase activity"/>
    <property type="evidence" value="ECO:0007669"/>
    <property type="project" value="UniProtKB-KW"/>
</dbReference>
<organism evidence="8 9">
    <name type="scientific">Feifania hominis</name>
    <dbReference type="NCBI Taxonomy" id="2763660"/>
    <lineage>
        <taxon>Bacteria</taxon>
        <taxon>Bacillati</taxon>
        <taxon>Bacillota</taxon>
        <taxon>Clostridia</taxon>
        <taxon>Eubacteriales</taxon>
        <taxon>Feifaniaceae</taxon>
        <taxon>Feifania</taxon>
    </lineage>
</organism>